<reference evidence="1 2" key="1">
    <citation type="submission" date="2016-10" db="EMBL/GenBank/DDBJ databases">
        <authorList>
            <person name="de Groot N.N."/>
        </authorList>
    </citation>
    <scope>NUCLEOTIDE SEQUENCE [LARGE SCALE GENOMIC DNA]</scope>
    <source>
        <strain evidence="1 2">DSM 25232</strain>
    </source>
</reference>
<dbReference type="EMBL" id="FOAB01000001">
    <property type="protein sequence ID" value="SEK24392.1"/>
    <property type="molecule type" value="Genomic_DNA"/>
</dbReference>
<dbReference type="Proteomes" id="UP000198521">
    <property type="component" value="Unassembled WGS sequence"/>
</dbReference>
<gene>
    <name evidence="1" type="ORF">SAMN04487910_0059</name>
</gene>
<dbReference type="OrthoDB" id="955509at2"/>
<dbReference type="STRING" id="1038014.SAMN04487910_0059"/>
<dbReference type="InterPro" id="IPR041408">
    <property type="entry name" value="Hcp_Tssd"/>
</dbReference>
<name>A0A1H7FIX1_AQUAM</name>
<evidence type="ECO:0000313" key="1">
    <source>
        <dbReference type="EMBL" id="SEK24392.1"/>
    </source>
</evidence>
<accession>A0A1H7FIX1</accession>
<protein>
    <recommendedName>
        <fullName evidence="3">Type VI secretion system needle protein Hcp</fullName>
    </recommendedName>
</protein>
<dbReference type="AlphaFoldDB" id="A0A1H7FIX1"/>
<dbReference type="RefSeq" id="WP_091403899.1">
    <property type="nucleotide sequence ID" value="NZ_FOAB01000001.1"/>
</dbReference>
<proteinExistence type="predicted"/>
<sequence>MSFLAKLDLDGEEINILDCSFTFRQDTDYTGRPCAKPQGGQVSLLIESTAKTDFLDWTISPTITKSCKITFFRRDNMSSLKNVEVKDAYCIEYTEHFNAESTKPLQIHLVLSAKEISIKGTTFTNNWPSKA</sequence>
<dbReference type="Pfam" id="PF17642">
    <property type="entry name" value="TssD"/>
    <property type="match status" value="1"/>
</dbReference>
<evidence type="ECO:0000313" key="2">
    <source>
        <dbReference type="Proteomes" id="UP000198521"/>
    </source>
</evidence>
<dbReference type="GO" id="GO:0033104">
    <property type="term" value="C:type VI protein secretion system complex"/>
    <property type="evidence" value="ECO:0007669"/>
    <property type="project" value="InterPro"/>
</dbReference>
<organism evidence="1 2">
    <name type="scientific">Aquimarina amphilecti</name>
    <dbReference type="NCBI Taxonomy" id="1038014"/>
    <lineage>
        <taxon>Bacteria</taxon>
        <taxon>Pseudomonadati</taxon>
        <taxon>Bacteroidota</taxon>
        <taxon>Flavobacteriia</taxon>
        <taxon>Flavobacteriales</taxon>
        <taxon>Flavobacteriaceae</taxon>
        <taxon>Aquimarina</taxon>
    </lineage>
</organism>
<keyword evidence="2" id="KW-1185">Reference proteome</keyword>
<evidence type="ECO:0008006" key="3">
    <source>
        <dbReference type="Google" id="ProtNLM"/>
    </source>
</evidence>